<sequence>MKPSHLVAALLSVQATCAVAQDAKVLEAIASLSPCALKCIVGAATDCPVTDPSCVCGNTQLESDVKKCLLSSCTIKESIITRNVTAMMCDDPLRDRSAENRAVVIVLAVLSACMVLLRIIQKLLGPSENRFGLDDIFLFTTMIVFQPSAIIVVASLIPSGMGRDVWTLSFGTISEFGKYFWVGELFYFIASALLKLSFLFFYQRIFPGRRVQLLIRITIIVDVLWGTASLVSAIFQCWPISYFWLFWDDERSGHCTNRVWVASANSIISIVLDVWMITIPLSQLYGLKMAWVKKTGVALMFCLGTLATVVSIIRLRFLLIIDEKNNPTWDFWDPIKWSNLEITVGIVCSCIPSMRFFLIRLLPSVFGSSHDRSHGANQYGESSRRSGLSGFKGSRKPGESNATNCTTIFTTHNDSEAKDDDEVELVHMRQSDKSGGGSVATSVETPSRYEA</sequence>
<dbReference type="OrthoDB" id="2496787at2759"/>
<dbReference type="Pfam" id="PF05730">
    <property type="entry name" value="CFEM"/>
    <property type="match status" value="1"/>
</dbReference>
<keyword evidence="12" id="KW-0449">Lipoprotein</keyword>
<evidence type="ECO:0000256" key="2">
    <source>
        <dbReference type="ARBA" id="ARBA00004589"/>
    </source>
</evidence>
<dbReference type="GO" id="GO:0005576">
    <property type="term" value="C:extracellular region"/>
    <property type="evidence" value="ECO:0007669"/>
    <property type="project" value="UniProtKB-SubCell"/>
</dbReference>
<keyword evidence="6" id="KW-0325">Glycoprotein</keyword>
<feature type="transmembrane region" description="Helical" evidence="15">
    <location>
        <begin position="259"/>
        <end position="285"/>
    </location>
</feature>
<dbReference type="GO" id="GO:0098552">
    <property type="term" value="C:side of membrane"/>
    <property type="evidence" value="ECO:0007669"/>
    <property type="project" value="UniProtKB-KW"/>
</dbReference>
<feature type="transmembrane region" description="Helical" evidence="15">
    <location>
        <begin position="102"/>
        <end position="124"/>
    </location>
</feature>
<keyword evidence="11" id="KW-1015">Disulfide bond</keyword>
<evidence type="ECO:0000259" key="17">
    <source>
        <dbReference type="SMART" id="SM00747"/>
    </source>
</evidence>
<feature type="transmembrane region" description="Helical" evidence="15">
    <location>
        <begin position="179"/>
        <end position="202"/>
    </location>
</feature>
<dbReference type="InterPro" id="IPR008427">
    <property type="entry name" value="Extracellular_membr_CFEM_dom"/>
</dbReference>
<evidence type="ECO:0000256" key="10">
    <source>
        <dbReference type="ARBA" id="ARBA00023136"/>
    </source>
</evidence>
<evidence type="ECO:0000256" key="4">
    <source>
        <dbReference type="ARBA" id="ARBA00010031"/>
    </source>
</evidence>
<dbReference type="Proteomes" id="UP000663193">
    <property type="component" value="Chromosome 4"/>
</dbReference>
<reference evidence="19" key="1">
    <citation type="journal article" date="2021" name="BMC Genomics">
        <title>Chromosome-level genome assembly and manually-curated proteome of model necrotroph Parastagonospora nodorum Sn15 reveals a genome-wide trove of candidate effector homologs, and redundancy of virulence-related functions within an accessory chromosome.</title>
        <authorList>
            <person name="Bertazzoni S."/>
            <person name="Jones D.A.B."/>
            <person name="Phan H.T."/>
            <person name="Tan K.-C."/>
            <person name="Hane J.K."/>
        </authorList>
    </citation>
    <scope>NUCLEOTIDE SEQUENCE [LARGE SCALE GENOMIC DNA]</scope>
    <source>
        <strain evidence="19">SN15 / ATCC MYA-4574 / FGSC 10173)</strain>
    </source>
</reference>
<dbReference type="Pfam" id="PF20684">
    <property type="entry name" value="Fung_rhodopsin"/>
    <property type="match status" value="1"/>
</dbReference>
<evidence type="ECO:0000256" key="7">
    <source>
        <dbReference type="ARBA" id="ARBA00022692"/>
    </source>
</evidence>
<evidence type="ECO:0000256" key="13">
    <source>
        <dbReference type="ARBA" id="ARBA00038359"/>
    </source>
</evidence>
<feature type="region of interest" description="Disordered" evidence="14">
    <location>
        <begin position="376"/>
        <end position="451"/>
    </location>
</feature>
<evidence type="ECO:0000256" key="1">
    <source>
        <dbReference type="ARBA" id="ARBA00004141"/>
    </source>
</evidence>
<dbReference type="InterPro" id="IPR049326">
    <property type="entry name" value="Rhodopsin_dom_fungi"/>
</dbReference>
<feature type="transmembrane region" description="Helical" evidence="15">
    <location>
        <begin position="136"/>
        <end position="159"/>
    </location>
</feature>
<evidence type="ECO:0000256" key="14">
    <source>
        <dbReference type="SAM" id="MobiDB-lite"/>
    </source>
</evidence>
<evidence type="ECO:0000256" key="11">
    <source>
        <dbReference type="ARBA" id="ARBA00023157"/>
    </source>
</evidence>
<feature type="domain" description="CFEM" evidence="17">
    <location>
        <begin position="28"/>
        <end position="90"/>
    </location>
</feature>
<evidence type="ECO:0000256" key="3">
    <source>
        <dbReference type="ARBA" id="ARBA00004613"/>
    </source>
</evidence>
<feature type="compositionally biased region" description="Polar residues" evidence="14">
    <location>
        <begin position="400"/>
        <end position="412"/>
    </location>
</feature>
<comment type="similarity">
    <text evidence="4">Belongs to the RBT5 family.</text>
</comment>
<feature type="signal peptide" evidence="16">
    <location>
        <begin position="1"/>
        <end position="20"/>
    </location>
</feature>
<keyword evidence="19" id="KW-1185">Reference proteome</keyword>
<name>A0A7U2HXT5_PHANO</name>
<protein>
    <recommendedName>
        <fullName evidence="17">CFEM domain-containing protein</fullName>
    </recommendedName>
</protein>
<evidence type="ECO:0000256" key="5">
    <source>
        <dbReference type="ARBA" id="ARBA00022525"/>
    </source>
</evidence>
<comment type="similarity">
    <text evidence="13">Belongs to the SAT4 family.</text>
</comment>
<accession>A0A7U2HXT5</accession>
<feature type="transmembrane region" description="Helical" evidence="15">
    <location>
        <begin position="223"/>
        <end position="247"/>
    </location>
</feature>
<evidence type="ECO:0000256" key="9">
    <source>
        <dbReference type="ARBA" id="ARBA00022989"/>
    </source>
</evidence>
<keyword evidence="7 15" id="KW-0812">Transmembrane</keyword>
<evidence type="ECO:0000256" key="8">
    <source>
        <dbReference type="ARBA" id="ARBA00022729"/>
    </source>
</evidence>
<dbReference type="EMBL" id="CP069026">
    <property type="protein sequence ID" value="QRC94633.1"/>
    <property type="molecule type" value="Genomic_DNA"/>
</dbReference>
<evidence type="ECO:0000256" key="15">
    <source>
        <dbReference type="SAM" id="Phobius"/>
    </source>
</evidence>
<keyword evidence="8 16" id="KW-0732">Signal</keyword>
<proteinExistence type="inferred from homology"/>
<evidence type="ECO:0000256" key="6">
    <source>
        <dbReference type="ARBA" id="ARBA00022622"/>
    </source>
</evidence>
<keyword evidence="6" id="KW-0336">GPI-anchor</keyword>
<keyword evidence="10 15" id="KW-0472">Membrane</keyword>
<organism evidence="18 19">
    <name type="scientific">Phaeosphaeria nodorum (strain SN15 / ATCC MYA-4574 / FGSC 10173)</name>
    <name type="common">Glume blotch fungus</name>
    <name type="synonym">Parastagonospora nodorum</name>
    <dbReference type="NCBI Taxonomy" id="321614"/>
    <lineage>
        <taxon>Eukaryota</taxon>
        <taxon>Fungi</taxon>
        <taxon>Dikarya</taxon>
        <taxon>Ascomycota</taxon>
        <taxon>Pezizomycotina</taxon>
        <taxon>Dothideomycetes</taxon>
        <taxon>Pleosporomycetidae</taxon>
        <taxon>Pleosporales</taxon>
        <taxon>Pleosporineae</taxon>
        <taxon>Phaeosphaeriaceae</taxon>
        <taxon>Parastagonospora</taxon>
    </lineage>
</organism>
<dbReference type="PANTHER" id="PTHR33048:SF143">
    <property type="entry name" value="EXTRACELLULAR MEMBRANE PROTEIN CFEM DOMAIN-CONTAINING PROTEIN-RELATED"/>
    <property type="match status" value="1"/>
</dbReference>
<gene>
    <name evidence="18" type="ORF">JI435_078590</name>
</gene>
<dbReference type="SMART" id="SM00747">
    <property type="entry name" value="CFEM"/>
    <property type="match status" value="1"/>
</dbReference>
<evidence type="ECO:0000256" key="16">
    <source>
        <dbReference type="SAM" id="SignalP"/>
    </source>
</evidence>
<evidence type="ECO:0000313" key="19">
    <source>
        <dbReference type="Proteomes" id="UP000663193"/>
    </source>
</evidence>
<feature type="chain" id="PRO_5031176773" description="CFEM domain-containing protein" evidence="16">
    <location>
        <begin position="21"/>
        <end position="451"/>
    </location>
</feature>
<dbReference type="PANTHER" id="PTHR33048">
    <property type="entry name" value="PTH11-LIKE INTEGRAL MEMBRANE PROTEIN (AFU_ORTHOLOGUE AFUA_5G11245)"/>
    <property type="match status" value="1"/>
</dbReference>
<dbReference type="InterPro" id="IPR052337">
    <property type="entry name" value="SAT4-like"/>
</dbReference>
<keyword evidence="5" id="KW-0964">Secreted</keyword>
<keyword evidence="9 15" id="KW-1133">Transmembrane helix</keyword>
<dbReference type="AlphaFoldDB" id="A0A7U2HXT5"/>
<evidence type="ECO:0000313" key="18">
    <source>
        <dbReference type="EMBL" id="QRC94633.1"/>
    </source>
</evidence>
<feature type="transmembrane region" description="Helical" evidence="15">
    <location>
        <begin position="297"/>
        <end position="320"/>
    </location>
</feature>
<dbReference type="VEuPathDB" id="FungiDB:JI435_078590"/>
<evidence type="ECO:0000256" key="12">
    <source>
        <dbReference type="ARBA" id="ARBA00023288"/>
    </source>
</evidence>
<comment type="subcellular location">
    <subcellularLocation>
        <location evidence="2">Membrane</location>
        <topology evidence="2">Lipid-anchor</topology>
        <topology evidence="2">GPI-anchor</topology>
    </subcellularLocation>
    <subcellularLocation>
        <location evidence="1">Membrane</location>
        <topology evidence="1">Multi-pass membrane protein</topology>
    </subcellularLocation>
    <subcellularLocation>
        <location evidence="3">Secreted</location>
    </subcellularLocation>
</comment>